<feature type="transmembrane region" description="Helical" evidence="1">
    <location>
        <begin position="166"/>
        <end position="192"/>
    </location>
</feature>
<keyword evidence="1" id="KW-0812">Transmembrane</keyword>
<organism evidence="2">
    <name type="scientific">Cryptomonas curvata</name>
    <dbReference type="NCBI Taxonomy" id="233186"/>
    <lineage>
        <taxon>Eukaryota</taxon>
        <taxon>Cryptophyceae</taxon>
        <taxon>Cryptomonadales</taxon>
        <taxon>Cryptomonadaceae</taxon>
        <taxon>Cryptomonas</taxon>
    </lineage>
</organism>
<proteinExistence type="predicted"/>
<dbReference type="AlphaFoldDB" id="A0A7S0MIS8"/>
<evidence type="ECO:0000313" key="2">
    <source>
        <dbReference type="EMBL" id="CAD8641906.1"/>
    </source>
</evidence>
<keyword evidence="1" id="KW-1133">Transmembrane helix</keyword>
<keyword evidence="1" id="KW-0472">Membrane</keyword>
<accession>A0A7S0MIS8</accession>
<dbReference type="EMBL" id="HBEZ01035638">
    <property type="protein sequence ID" value="CAD8641906.1"/>
    <property type="molecule type" value="Transcribed_RNA"/>
</dbReference>
<sequence>MIVGIVGAVWASTSWQDEATAATLGWNATRCLVLRRGCKCTCCKGGTALMGPRCERVSVGWADGRQYDERGAELVPAGRRKGATNSCSESVQAFALLQYRRPDGAGWSRPLTAGVFQDDFASIVARVDLFDQREGSLQIPCWIDPADPDRVSVNYVISVIESFKSWTGGFIAMAVLGGVALLLMAAGVWVAVRGC</sequence>
<gene>
    <name evidence="2" type="ORF">CCUR1050_LOCUS19590</name>
</gene>
<reference evidence="2" key="1">
    <citation type="submission" date="2021-01" db="EMBL/GenBank/DDBJ databases">
        <authorList>
            <person name="Corre E."/>
            <person name="Pelletier E."/>
            <person name="Niang G."/>
            <person name="Scheremetjew M."/>
            <person name="Finn R."/>
            <person name="Kale V."/>
            <person name="Holt S."/>
            <person name="Cochrane G."/>
            <person name="Meng A."/>
            <person name="Brown T."/>
            <person name="Cohen L."/>
        </authorList>
    </citation>
    <scope>NUCLEOTIDE SEQUENCE</scope>
    <source>
        <strain evidence="2">CCAP979/52</strain>
    </source>
</reference>
<evidence type="ECO:0000256" key="1">
    <source>
        <dbReference type="SAM" id="Phobius"/>
    </source>
</evidence>
<name>A0A7S0MIS8_9CRYP</name>
<protein>
    <submittedName>
        <fullName evidence="2">Uncharacterized protein</fullName>
    </submittedName>
</protein>